<accession>A0A1Y1LUM0</accession>
<dbReference type="Gene3D" id="1.20.1080.10">
    <property type="entry name" value="Glycerol uptake facilitator protein"/>
    <property type="match status" value="1"/>
</dbReference>
<organism evidence="7">
    <name type="scientific">Photinus pyralis</name>
    <name type="common">Common eastern firefly</name>
    <name type="synonym">Lampyris pyralis</name>
    <dbReference type="NCBI Taxonomy" id="7054"/>
    <lineage>
        <taxon>Eukaryota</taxon>
        <taxon>Metazoa</taxon>
        <taxon>Ecdysozoa</taxon>
        <taxon>Arthropoda</taxon>
        <taxon>Hexapoda</taxon>
        <taxon>Insecta</taxon>
        <taxon>Pterygota</taxon>
        <taxon>Neoptera</taxon>
        <taxon>Endopterygota</taxon>
        <taxon>Coleoptera</taxon>
        <taxon>Polyphaga</taxon>
        <taxon>Elateriformia</taxon>
        <taxon>Elateroidea</taxon>
        <taxon>Lampyridae</taxon>
        <taxon>Lampyrinae</taxon>
        <taxon>Photinus</taxon>
    </lineage>
</organism>
<evidence type="ECO:0000256" key="1">
    <source>
        <dbReference type="ARBA" id="ARBA00004141"/>
    </source>
</evidence>
<keyword evidence="3 6" id="KW-1133">Transmembrane helix</keyword>
<dbReference type="PANTHER" id="PTHR19139">
    <property type="entry name" value="AQUAPORIN TRANSPORTER"/>
    <property type="match status" value="1"/>
</dbReference>
<keyword evidence="4 6" id="KW-0472">Membrane</keyword>
<dbReference type="EMBL" id="GEZM01046310">
    <property type="protein sequence ID" value="JAV77342.1"/>
    <property type="molecule type" value="Transcribed_RNA"/>
</dbReference>
<reference evidence="7" key="1">
    <citation type="journal article" date="2016" name="Sci. Rep.">
        <title>Molecular characterization of firefly nuptial gifts: a multi-omics approach sheds light on postcopulatory sexual selection.</title>
        <authorList>
            <person name="Al-Wathiqui N."/>
            <person name="Fallon T.R."/>
            <person name="South A."/>
            <person name="Weng J.K."/>
            <person name="Lewis S.M."/>
        </authorList>
    </citation>
    <scope>NUCLEOTIDE SEQUENCE</scope>
</reference>
<dbReference type="SUPFAM" id="SSF81338">
    <property type="entry name" value="Aquaporin-like"/>
    <property type="match status" value="1"/>
</dbReference>
<evidence type="ECO:0000256" key="3">
    <source>
        <dbReference type="ARBA" id="ARBA00022989"/>
    </source>
</evidence>
<evidence type="ECO:0000313" key="9">
    <source>
        <dbReference type="Proteomes" id="UP000327044"/>
    </source>
</evidence>
<dbReference type="Proteomes" id="UP000327044">
    <property type="component" value="Unassembled WGS sequence"/>
</dbReference>
<dbReference type="EMBL" id="GEZM01046307">
    <property type="protein sequence ID" value="JAV77344.1"/>
    <property type="molecule type" value="Transcribed_RNA"/>
</dbReference>
<feature type="transmembrane region" description="Helical" evidence="6">
    <location>
        <begin position="231"/>
        <end position="251"/>
    </location>
</feature>
<sequence length="275" mass="29795">MGKISEKFILMDKLSTVERVILCASELFGTAILVFLGCMSCAIGLSGGNVPHVQISFAFGLAVMLSVQTFGHISGSHINPIITIAAAVTGQLAFIEVPIYFIGQFVGAFIGYGLLMSITPEHHQAKYELRHTGLNITENVKVLGVCSPQMNAELSGLQVMFCEFLLSLLFVLIVCSVWDYRNANKHDSVALKLGLAITGLALAGGPFSGANMNPARSFAPAAWHGDWNLHWAYWIGPILAGFVGGALYRILFTKPRPVEVEDTIEITPLKQRNTN</sequence>
<reference evidence="8 9" key="2">
    <citation type="journal article" date="2018" name="Elife">
        <title>Firefly genomes illuminate parallel origins of bioluminescence in beetles.</title>
        <authorList>
            <person name="Fallon T.R."/>
            <person name="Lower S.E."/>
            <person name="Chang C.H."/>
            <person name="Bessho-Uehara M."/>
            <person name="Martin G.J."/>
            <person name="Bewick A.J."/>
            <person name="Behringer M."/>
            <person name="Debat H.J."/>
            <person name="Wong I."/>
            <person name="Day J.C."/>
            <person name="Suvorov A."/>
            <person name="Silva C.J."/>
            <person name="Stanger-Hall K.F."/>
            <person name="Hall D.W."/>
            <person name="Schmitz R.J."/>
            <person name="Nelson D.R."/>
            <person name="Lewis S.M."/>
            <person name="Shigenobu S."/>
            <person name="Bybee S.M."/>
            <person name="Larracuente A.M."/>
            <person name="Oba Y."/>
            <person name="Weng J.K."/>
        </authorList>
    </citation>
    <scope>NUCLEOTIDE SEQUENCE [LARGE SCALE GENOMIC DNA]</scope>
    <source>
        <strain evidence="8">1611_PpyrPB1</strain>
        <tissue evidence="8">Whole body</tissue>
    </source>
</reference>
<keyword evidence="2 5" id="KW-0812">Transmembrane</keyword>
<feature type="transmembrane region" description="Helical" evidence="6">
    <location>
        <begin position="190"/>
        <end position="211"/>
    </location>
</feature>
<dbReference type="InterPro" id="IPR034294">
    <property type="entry name" value="Aquaporin_transptr"/>
</dbReference>
<evidence type="ECO:0000256" key="5">
    <source>
        <dbReference type="RuleBase" id="RU000477"/>
    </source>
</evidence>
<keyword evidence="5" id="KW-0813">Transport</keyword>
<comment type="subcellular location">
    <subcellularLocation>
        <location evidence="1">Membrane</location>
        <topology evidence="1">Multi-pass membrane protein</topology>
    </subcellularLocation>
</comment>
<dbReference type="PRINTS" id="PR00783">
    <property type="entry name" value="MINTRINSICP"/>
</dbReference>
<dbReference type="PANTHER" id="PTHR19139:SF270">
    <property type="entry name" value="ENTOMOGLYCEROPORIN 1-RELATED"/>
    <property type="match status" value="1"/>
</dbReference>
<dbReference type="InterPro" id="IPR023271">
    <property type="entry name" value="Aquaporin-like"/>
</dbReference>
<keyword evidence="9" id="KW-1185">Reference proteome</keyword>
<feature type="transmembrane region" description="Helical" evidence="6">
    <location>
        <begin position="92"/>
        <end position="115"/>
    </location>
</feature>
<feature type="transmembrane region" description="Helical" evidence="6">
    <location>
        <begin position="20"/>
        <end position="45"/>
    </location>
</feature>
<gene>
    <name evidence="8" type="ORF">PPYR_08103</name>
</gene>
<dbReference type="InterPro" id="IPR000425">
    <property type="entry name" value="MIP"/>
</dbReference>
<evidence type="ECO:0000313" key="7">
    <source>
        <dbReference type="EMBL" id="JAV77342.1"/>
    </source>
</evidence>
<dbReference type="GO" id="GO:0015267">
    <property type="term" value="F:channel activity"/>
    <property type="evidence" value="ECO:0007669"/>
    <property type="project" value="InterPro"/>
</dbReference>
<dbReference type="AlphaFoldDB" id="A0A1Y1LUM0"/>
<dbReference type="GO" id="GO:0005886">
    <property type="term" value="C:plasma membrane"/>
    <property type="evidence" value="ECO:0007669"/>
    <property type="project" value="TreeGrafter"/>
</dbReference>
<evidence type="ECO:0000256" key="6">
    <source>
        <dbReference type="SAM" id="Phobius"/>
    </source>
</evidence>
<reference evidence="8" key="3">
    <citation type="submission" date="2019-08" db="EMBL/GenBank/DDBJ databases">
        <authorList>
            <consortium name="Photinus pyralis genome working group"/>
            <person name="Fallon T.R."/>
            <person name="Sander Lower S.E."/>
            <person name="Weng J.-K."/>
        </authorList>
    </citation>
    <scope>NUCLEOTIDE SEQUENCE</scope>
    <source>
        <strain evidence="8">1611_PpyrPB1</strain>
        <tissue evidence="8">Whole body</tissue>
    </source>
</reference>
<dbReference type="EMBL" id="VVIM01000006">
    <property type="protein sequence ID" value="KAB0797109.1"/>
    <property type="molecule type" value="Genomic_DNA"/>
</dbReference>
<name>A0A1Y1LUM0_PHOPY</name>
<feature type="transmembrane region" description="Helical" evidence="6">
    <location>
        <begin position="157"/>
        <end position="178"/>
    </location>
</feature>
<evidence type="ECO:0000256" key="2">
    <source>
        <dbReference type="ARBA" id="ARBA00022692"/>
    </source>
</evidence>
<evidence type="ECO:0000313" key="8">
    <source>
        <dbReference type="EMBL" id="KAB0797109.1"/>
    </source>
</evidence>
<feature type="transmembrane region" description="Helical" evidence="6">
    <location>
        <begin position="51"/>
        <end position="71"/>
    </location>
</feature>
<dbReference type="InParanoid" id="A0A1Y1LUM0"/>
<protein>
    <recommendedName>
        <fullName evidence="10">Aquaporin</fullName>
    </recommendedName>
</protein>
<dbReference type="Pfam" id="PF00230">
    <property type="entry name" value="MIP"/>
    <property type="match status" value="1"/>
</dbReference>
<proteinExistence type="inferred from homology"/>
<comment type="similarity">
    <text evidence="5">Belongs to the MIP/aquaporin (TC 1.A.8) family.</text>
</comment>
<evidence type="ECO:0000256" key="4">
    <source>
        <dbReference type="ARBA" id="ARBA00023136"/>
    </source>
</evidence>
<evidence type="ECO:0008006" key="10">
    <source>
        <dbReference type="Google" id="ProtNLM"/>
    </source>
</evidence>